<evidence type="ECO:0000313" key="3">
    <source>
        <dbReference type="Proteomes" id="UP000324222"/>
    </source>
</evidence>
<organism evidence="2 3">
    <name type="scientific">Portunus trituberculatus</name>
    <name type="common">Swimming crab</name>
    <name type="synonym">Neptunus trituberculatus</name>
    <dbReference type="NCBI Taxonomy" id="210409"/>
    <lineage>
        <taxon>Eukaryota</taxon>
        <taxon>Metazoa</taxon>
        <taxon>Ecdysozoa</taxon>
        <taxon>Arthropoda</taxon>
        <taxon>Crustacea</taxon>
        <taxon>Multicrustacea</taxon>
        <taxon>Malacostraca</taxon>
        <taxon>Eumalacostraca</taxon>
        <taxon>Eucarida</taxon>
        <taxon>Decapoda</taxon>
        <taxon>Pleocyemata</taxon>
        <taxon>Brachyura</taxon>
        <taxon>Eubrachyura</taxon>
        <taxon>Portunoidea</taxon>
        <taxon>Portunidae</taxon>
        <taxon>Portuninae</taxon>
        <taxon>Portunus</taxon>
    </lineage>
</organism>
<feature type="compositionally biased region" description="Basic and acidic residues" evidence="1">
    <location>
        <begin position="18"/>
        <end position="36"/>
    </location>
</feature>
<keyword evidence="3" id="KW-1185">Reference proteome</keyword>
<gene>
    <name evidence="2" type="ORF">E2C01_028520</name>
</gene>
<evidence type="ECO:0000313" key="2">
    <source>
        <dbReference type="EMBL" id="MPC35106.1"/>
    </source>
</evidence>
<feature type="compositionally biased region" description="Polar residues" evidence="1">
    <location>
        <begin position="37"/>
        <end position="52"/>
    </location>
</feature>
<protein>
    <submittedName>
        <fullName evidence="2">Uncharacterized protein</fullName>
    </submittedName>
</protein>
<name>A0A5B7EPA2_PORTR</name>
<dbReference type="Proteomes" id="UP000324222">
    <property type="component" value="Unassembled WGS sequence"/>
</dbReference>
<accession>A0A5B7EPA2</accession>
<dbReference type="AlphaFoldDB" id="A0A5B7EPA2"/>
<evidence type="ECO:0000256" key="1">
    <source>
        <dbReference type="SAM" id="MobiDB-lite"/>
    </source>
</evidence>
<sequence>MSIHAIFTYNIWCSVEEKEKEKEVEEEEKGTPRNEGQDTPANVTRSWRSCRSVTHEEDAANNSVARETRDPG</sequence>
<feature type="region of interest" description="Disordered" evidence="1">
    <location>
        <begin position="18"/>
        <end position="72"/>
    </location>
</feature>
<dbReference type="EMBL" id="VSRR010003201">
    <property type="protein sequence ID" value="MPC35106.1"/>
    <property type="molecule type" value="Genomic_DNA"/>
</dbReference>
<reference evidence="2 3" key="1">
    <citation type="submission" date="2019-05" db="EMBL/GenBank/DDBJ databases">
        <title>Another draft genome of Portunus trituberculatus and its Hox gene families provides insights of decapod evolution.</title>
        <authorList>
            <person name="Jeong J.-H."/>
            <person name="Song I."/>
            <person name="Kim S."/>
            <person name="Choi T."/>
            <person name="Kim D."/>
            <person name="Ryu S."/>
            <person name="Kim W."/>
        </authorList>
    </citation>
    <scope>NUCLEOTIDE SEQUENCE [LARGE SCALE GENOMIC DNA]</scope>
    <source>
        <tissue evidence="2">Muscle</tissue>
    </source>
</reference>
<proteinExistence type="predicted"/>
<comment type="caution">
    <text evidence="2">The sequence shown here is derived from an EMBL/GenBank/DDBJ whole genome shotgun (WGS) entry which is preliminary data.</text>
</comment>